<proteinExistence type="predicted"/>
<dbReference type="EMBL" id="BKCJ011403388">
    <property type="protein sequence ID" value="GFD30374.1"/>
    <property type="molecule type" value="Genomic_DNA"/>
</dbReference>
<evidence type="ECO:0000256" key="1">
    <source>
        <dbReference type="SAM" id="Phobius"/>
    </source>
</evidence>
<comment type="caution">
    <text evidence="2">The sequence shown here is derived from an EMBL/GenBank/DDBJ whole genome shotgun (WGS) entry which is preliminary data.</text>
</comment>
<sequence length="60" mass="5933">VESDADSEGEVVSADDVIPAAAVVSVSTGPIAAAAVSVFVDLVVVAAVVSPHSETEFAFM</sequence>
<keyword evidence="1" id="KW-1133">Transmembrane helix</keyword>
<keyword evidence="1" id="KW-0472">Membrane</keyword>
<feature type="non-terminal residue" evidence="2">
    <location>
        <position position="1"/>
    </location>
</feature>
<feature type="non-terminal residue" evidence="2">
    <location>
        <position position="60"/>
    </location>
</feature>
<accession>A0A699VFD2</accession>
<keyword evidence="1" id="KW-0812">Transmembrane</keyword>
<protein>
    <submittedName>
        <fullName evidence="2">Uncharacterized protein</fullName>
    </submittedName>
</protein>
<name>A0A699VFD2_TANCI</name>
<evidence type="ECO:0000313" key="2">
    <source>
        <dbReference type="EMBL" id="GFD30374.1"/>
    </source>
</evidence>
<gene>
    <name evidence="2" type="ORF">Tci_902343</name>
</gene>
<organism evidence="2">
    <name type="scientific">Tanacetum cinerariifolium</name>
    <name type="common">Dalmatian daisy</name>
    <name type="synonym">Chrysanthemum cinerariifolium</name>
    <dbReference type="NCBI Taxonomy" id="118510"/>
    <lineage>
        <taxon>Eukaryota</taxon>
        <taxon>Viridiplantae</taxon>
        <taxon>Streptophyta</taxon>
        <taxon>Embryophyta</taxon>
        <taxon>Tracheophyta</taxon>
        <taxon>Spermatophyta</taxon>
        <taxon>Magnoliopsida</taxon>
        <taxon>eudicotyledons</taxon>
        <taxon>Gunneridae</taxon>
        <taxon>Pentapetalae</taxon>
        <taxon>asterids</taxon>
        <taxon>campanulids</taxon>
        <taxon>Asterales</taxon>
        <taxon>Asteraceae</taxon>
        <taxon>Asteroideae</taxon>
        <taxon>Anthemideae</taxon>
        <taxon>Anthemidinae</taxon>
        <taxon>Tanacetum</taxon>
    </lineage>
</organism>
<dbReference type="AlphaFoldDB" id="A0A699VFD2"/>
<feature type="transmembrane region" description="Helical" evidence="1">
    <location>
        <begin position="31"/>
        <end position="50"/>
    </location>
</feature>
<reference evidence="2" key="1">
    <citation type="journal article" date="2019" name="Sci. Rep.">
        <title>Draft genome of Tanacetum cinerariifolium, the natural source of mosquito coil.</title>
        <authorList>
            <person name="Yamashiro T."/>
            <person name="Shiraishi A."/>
            <person name="Satake H."/>
            <person name="Nakayama K."/>
        </authorList>
    </citation>
    <scope>NUCLEOTIDE SEQUENCE</scope>
</reference>